<evidence type="ECO:0000256" key="5">
    <source>
        <dbReference type="ARBA" id="ARBA00022984"/>
    </source>
</evidence>
<dbReference type="GO" id="GO:0071555">
    <property type="term" value="P:cell wall organization"/>
    <property type="evidence" value="ECO:0007669"/>
    <property type="project" value="UniProtKB-KW"/>
</dbReference>
<evidence type="ECO:0000313" key="12">
    <source>
        <dbReference type="Proteomes" id="UP000662572"/>
    </source>
</evidence>
<dbReference type="InterPro" id="IPR001967">
    <property type="entry name" value="Peptidase_S11_N"/>
</dbReference>
<evidence type="ECO:0000256" key="2">
    <source>
        <dbReference type="ARBA" id="ARBA00022729"/>
    </source>
</evidence>
<dbReference type="GO" id="GO:0008360">
    <property type="term" value="P:regulation of cell shape"/>
    <property type="evidence" value="ECO:0007669"/>
    <property type="project" value="UniProtKB-KW"/>
</dbReference>
<dbReference type="SUPFAM" id="SSF110997">
    <property type="entry name" value="Sporulation related repeat"/>
    <property type="match status" value="1"/>
</dbReference>
<dbReference type="PRINTS" id="PR00725">
    <property type="entry name" value="DADACBPTASE1"/>
</dbReference>
<keyword evidence="12" id="KW-1185">Reference proteome</keyword>
<dbReference type="AlphaFoldDB" id="A0A918UYE4"/>
<feature type="domain" description="SPOR" evidence="10">
    <location>
        <begin position="408"/>
        <end position="488"/>
    </location>
</feature>
<keyword evidence="3" id="KW-0378">Hydrolase</keyword>
<keyword evidence="4" id="KW-0133">Cell shape</keyword>
<dbReference type="PANTHER" id="PTHR21581:SF6">
    <property type="entry name" value="TRAFFICKING PROTEIN PARTICLE COMPLEX SUBUNIT 12"/>
    <property type="match status" value="1"/>
</dbReference>
<evidence type="ECO:0000256" key="6">
    <source>
        <dbReference type="ARBA" id="ARBA00023316"/>
    </source>
</evidence>
<dbReference type="Gene3D" id="3.30.70.1070">
    <property type="entry name" value="Sporulation related repeat"/>
    <property type="match status" value="1"/>
</dbReference>
<evidence type="ECO:0000256" key="1">
    <source>
        <dbReference type="ARBA" id="ARBA00007164"/>
    </source>
</evidence>
<dbReference type="GO" id="GO:0009252">
    <property type="term" value="P:peptidoglycan biosynthetic process"/>
    <property type="evidence" value="ECO:0007669"/>
    <property type="project" value="UniProtKB-KW"/>
</dbReference>
<evidence type="ECO:0000256" key="9">
    <source>
        <dbReference type="RuleBase" id="RU004016"/>
    </source>
</evidence>
<evidence type="ECO:0000313" key="11">
    <source>
        <dbReference type="EMBL" id="GGZ44208.1"/>
    </source>
</evidence>
<evidence type="ECO:0000256" key="3">
    <source>
        <dbReference type="ARBA" id="ARBA00022801"/>
    </source>
</evidence>
<proteinExistence type="inferred from homology"/>
<comment type="similarity">
    <text evidence="1 9">Belongs to the peptidase S11 family.</text>
</comment>
<comment type="caution">
    <text evidence="11">The sequence shown here is derived from an EMBL/GenBank/DDBJ whole genome shotgun (WGS) entry which is preliminary data.</text>
</comment>
<evidence type="ECO:0000256" key="7">
    <source>
        <dbReference type="PIRSR" id="PIRSR618044-1"/>
    </source>
</evidence>
<dbReference type="GO" id="GO:0006508">
    <property type="term" value="P:proteolysis"/>
    <property type="evidence" value="ECO:0007669"/>
    <property type="project" value="InterPro"/>
</dbReference>
<dbReference type="EMBL" id="BMZB01000007">
    <property type="protein sequence ID" value="GGZ44208.1"/>
    <property type="molecule type" value="Genomic_DNA"/>
</dbReference>
<dbReference type="Gene3D" id="3.40.710.10">
    <property type="entry name" value="DD-peptidase/beta-lactamase superfamily"/>
    <property type="match status" value="1"/>
</dbReference>
<reference evidence="11" key="1">
    <citation type="journal article" date="2014" name="Int. J. Syst. Evol. Microbiol.">
        <title>Complete genome sequence of Corynebacterium casei LMG S-19264T (=DSM 44701T), isolated from a smear-ripened cheese.</title>
        <authorList>
            <consortium name="US DOE Joint Genome Institute (JGI-PGF)"/>
            <person name="Walter F."/>
            <person name="Albersmeier A."/>
            <person name="Kalinowski J."/>
            <person name="Ruckert C."/>
        </authorList>
    </citation>
    <scope>NUCLEOTIDE SEQUENCE</scope>
    <source>
        <strain evidence="11">KCTC 32296</strain>
    </source>
</reference>
<keyword evidence="6" id="KW-0961">Cell wall biogenesis/degradation</keyword>
<accession>A0A918UYE4</accession>
<dbReference type="GO" id="GO:0009002">
    <property type="term" value="F:serine-type D-Ala-D-Ala carboxypeptidase activity"/>
    <property type="evidence" value="ECO:0007669"/>
    <property type="project" value="InterPro"/>
</dbReference>
<dbReference type="Proteomes" id="UP000662572">
    <property type="component" value="Unassembled WGS sequence"/>
</dbReference>
<keyword evidence="2" id="KW-0732">Signal</keyword>
<dbReference type="InterPro" id="IPR018044">
    <property type="entry name" value="Peptidase_S11"/>
</dbReference>
<dbReference type="GO" id="GO:0042834">
    <property type="term" value="F:peptidoglycan binding"/>
    <property type="evidence" value="ECO:0007669"/>
    <property type="project" value="InterPro"/>
</dbReference>
<feature type="binding site" evidence="8">
    <location>
        <position position="259"/>
    </location>
    <ligand>
        <name>substrate</name>
    </ligand>
</feature>
<gene>
    <name evidence="11" type="ORF">GCM10011273_33680</name>
</gene>
<dbReference type="InterPro" id="IPR036680">
    <property type="entry name" value="SPOR-like_sf"/>
</dbReference>
<dbReference type="Pfam" id="PF05036">
    <property type="entry name" value="SPOR"/>
    <property type="match status" value="1"/>
</dbReference>
<feature type="active site" description="Proton acceptor" evidence="7">
    <location>
        <position position="101"/>
    </location>
</feature>
<evidence type="ECO:0000259" key="10">
    <source>
        <dbReference type="PROSITE" id="PS51724"/>
    </source>
</evidence>
<protein>
    <submittedName>
        <fullName evidence="11">Peptidase M15</fullName>
    </submittedName>
</protein>
<dbReference type="PANTHER" id="PTHR21581">
    <property type="entry name" value="D-ALANYL-D-ALANINE CARBOXYPEPTIDASE"/>
    <property type="match status" value="1"/>
</dbReference>
<feature type="active site" evidence="7">
    <location>
        <position position="158"/>
    </location>
</feature>
<dbReference type="InterPro" id="IPR012338">
    <property type="entry name" value="Beta-lactam/transpept-like"/>
</dbReference>
<reference evidence="11" key="2">
    <citation type="submission" date="2020-09" db="EMBL/GenBank/DDBJ databases">
        <authorList>
            <person name="Sun Q."/>
            <person name="Kim S."/>
        </authorList>
    </citation>
    <scope>NUCLEOTIDE SEQUENCE</scope>
    <source>
        <strain evidence="11">KCTC 32296</strain>
    </source>
</reference>
<organism evidence="11 12">
    <name type="scientific">Asticcacaulis endophyticus</name>
    <dbReference type="NCBI Taxonomy" id="1395890"/>
    <lineage>
        <taxon>Bacteria</taxon>
        <taxon>Pseudomonadati</taxon>
        <taxon>Pseudomonadota</taxon>
        <taxon>Alphaproteobacteria</taxon>
        <taxon>Caulobacterales</taxon>
        <taxon>Caulobacteraceae</taxon>
        <taxon>Asticcacaulis</taxon>
    </lineage>
</organism>
<dbReference type="PROSITE" id="PS51724">
    <property type="entry name" value="SPOR"/>
    <property type="match status" value="1"/>
</dbReference>
<dbReference type="Pfam" id="PF00768">
    <property type="entry name" value="Peptidase_S11"/>
    <property type="match status" value="1"/>
</dbReference>
<evidence type="ECO:0000256" key="8">
    <source>
        <dbReference type="PIRSR" id="PIRSR618044-2"/>
    </source>
</evidence>
<sequence length="488" mass="53358">MRILPSAKTRMFLESLSRKTAVPAPKARAIPVTRPLRTALSALIATLICLMMVIGFATAARAQDLSEQSARYAAIVVDAQSGEVFYASRADSQRYPASLTKIMTLYMAFEAISMGELKPTDLITMSPHAASMQPVKVWLKAGDTIDVDSAMKLVALYSANDLAAALGEKIGGTEARFGALMTLRAKELGMTQTNFVNASGLPDNRQVSSARDFAILARAVMRDYPQYYEYFHIKNYTWRDKTYYNHNPLLAMSGVDGMKTGVTNAAGYNLVASQVKGNRRLIAVMLGGDNKSQRREHVTALLNTGFDVIARRNKGEEILVAQTAFTQSFGSASASPYTVLARNDQLMSDAQLRDALQGSEMANMSEDVQRLSSTANAPAVAKALADAQTKDNKAKPAAKKTATKAKKKDPDAIWAIQVGAFKQKSLAQDWTKDLKKRFKSNLAEAVSDVSRNSNGWYRTRFVEMTKAQAQKACKAIEAKRLDCMVVKS</sequence>
<feature type="active site" description="Acyl-ester intermediate" evidence="7">
    <location>
        <position position="98"/>
    </location>
</feature>
<name>A0A918UYE4_9CAUL</name>
<dbReference type="InterPro" id="IPR007730">
    <property type="entry name" value="SPOR-like_dom"/>
</dbReference>
<dbReference type="SUPFAM" id="SSF56601">
    <property type="entry name" value="beta-lactamase/transpeptidase-like"/>
    <property type="match status" value="1"/>
</dbReference>
<evidence type="ECO:0000256" key="4">
    <source>
        <dbReference type="ARBA" id="ARBA00022960"/>
    </source>
</evidence>
<keyword evidence="5" id="KW-0573">Peptidoglycan synthesis</keyword>